<dbReference type="AlphaFoldDB" id="A0A427YQV8"/>
<keyword evidence="12" id="KW-0539">Nucleus</keyword>
<gene>
    <name evidence="16" type="ORF">EHS25_007806</name>
</gene>
<dbReference type="PANTHER" id="PTHR28113:SF1">
    <property type="entry name" value="DASH COMPLEX SUBUNIT DAM1"/>
    <property type="match status" value="1"/>
</dbReference>
<keyword evidence="6" id="KW-0158">Chromosome</keyword>
<dbReference type="PANTHER" id="PTHR28113">
    <property type="entry name" value="DASH COMPLEX SUBUNIT DAM1"/>
    <property type="match status" value="1"/>
</dbReference>
<keyword evidence="8" id="KW-0493">Microtubule</keyword>
<sequence length="247" mass="25973">MPAPHPLRRISTGSLSTLARSQDRAHTSPSGLDFLQPAITELADEAATLSTNIQRLNDLHDALGTFNEAFAGGWDRGSSFEEQLAGSAHVDGAPTDLSFNRLVELQAAAAAAATLASPPVRAPSPSAAMGSSAPHPVPNPADMTYATAYSSTIDEPAPPPKPVAKKPVVKKGVSAVVKRKREAARLGMEKIINRLMESPTGLTIKDCVALSDLPQPKVNKHLIALVSKKVVTKNNIGGTFSYKWVGA</sequence>
<evidence type="ECO:0000256" key="9">
    <source>
        <dbReference type="ARBA" id="ARBA00022829"/>
    </source>
</evidence>
<organism evidence="16 17">
    <name type="scientific">Saitozyma podzolica</name>
    <dbReference type="NCBI Taxonomy" id="1890683"/>
    <lineage>
        <taxon>Eukaryota</taxon>
        <taxon>Fungi</taxon>
        <taxon>Dikarya</taxon>
        <taxon>Basidiomycota</taxon>
        <taxon>Agaricomycotina</taxon>
        <taxon>Tremellomycetes</taxon>
        <taxon>Tremellales</taxon>
        <taxon>Trimorphomycetaceae</taxon>
        <taxon>Saitozyma</taxon>
    </lineage>
</organism>
<keyword evidence="17" id="KW-1185">Reference proteome</keyword>
<reference evidence="16 17" key="1">
    <citation type="submission" date="2018-11" db="EMBL/GenBank/DDBJ databases">
        <title>Genome sequence of Saitozyma podzolica DSM 27192.</title>
        <authorList>
            <person name="Aliyu H."/>
            <person name="Gorte O."/>
            <person name="Ochsenreither K."/>
        </authorList>
    </citation>
    <scope>NUCLEOTIDE SEQUENCE [LARGE SCALE GENOMIC DNA]</scope>
    <source>
        <strain evidence="16 17">DSM 27192</strain>
    </source>
</reference>
<dbReference type="GO" id="GO:1990758">
    <property type="term" value="P:mitotic sister chromatid biorientation"/>
    <property type="evidence" value="ECO:0007669"/>
    <property type="project" value="TreeGrafter"/>
</dbReference>
<evidence type="ECO:0000256" key="1">
    <source>
        <dbReference type="ARBA" id="ARBA00004123"/>
    </source>
</evidence>
<dbReference type="STRING" id="1890683.A0A427YQV8"/>
<name>A0A427YQV8_9TREE</name>
<dbReference type="GO" id="GO:1990537">
    <property type="term" value="C:mitotic spindle polar microtubule"/>
    <property type="evidence" value="ECO:0007669"/>
    <property type="project" value="TreeGrafter"/>
</dbReference>
<evidence type="ECO:0000256" key="3">
    <source>
        <dbReference type="ARBA" id="ARBA00004629"/>
    </source>
</evidence>
<dbReference type="InterPro" id="IPR013962">
    <property type="entry name" value="DASH_Dam1"/>
</dbReference>
<comment type="similarity">
    <text evidence="4">Belongs to the DASH complex DAM1 family.</text>
</comment>
<evidence type="ECO:0000313" key="16">
    <source>
        <dbReference type="EMBL" id="RSH93450.1"/>
    </source>
</evidence>
<evidence type="ECO:0000313" key="17">
    <source>
        <dbReference type="Proteomes" id="UP000279259"/>
    </source>
</evidence>
<dbReference type="EMBL" id="RSCD01000004">
    <property type="protein sequence ID" value="RSH93450.1"/>
    <property type="molecule type" value="Genomic_DNA"/>
</dbReference>
<evidence type="ECO:0000256" key="4">
    <source>
        <dbReference type="ARBA" id="ARBA00010073"/>
    </source>
</evidence>
<keyword evidence="7" id="KW-0963">Cytoplasm</keyword>
<evidence type="ECO:0000256" key="7">
    <source>
        <dbReference type="ARBA" id="ARBA00022490"/>
    </source>
</evidence>
<accession>A0A427YQV8</accession>
<evidence type="ECO:0000256" key="11">
    <source>
        <dbReference type="ARBA" id="ARBA00023212"/>
    </source>
</evidence>
<keyword evidence="9" id="KW-0159">Chromosome partition</keyword>
<comment type="subcellular location">
    <subcellularLocation>
        <location evidence="3">Chromosome</location>
        <location evidence="3">Centromere</location>
        <location evidence="3">Kinetochore</location>
    </subcellularLocation>
    <subcellularLocation>
        <location evidence="2">Cytoplasm</location>
        <location evidence="2">Cytoskeleton</location>
        <location evidence="2">Spindle</location>
    </subcellularLocation>
    <subcellularLocation>
        <location evidence="1">Nucleus</location>
    </subcellularLocation>
</comment>
<evidence type="ECO:0000256" key="5">
    <source>
        <dbReference type="ARBA" id="ARBA00020497"/>
    </source>
</evidence>
<keyword evidence="10" id="KW-0995">Kinetochore</keyword>
<evidence type="ECO:0000256" key="2">
    <source>
        <dbReference type="ARBA" id="ARBA00004186"/>
    </source>
</evidence>
<protein>
    <recommendedName>
        <fullName evidence="5">DASH complex subunit DAM1</fullName>
    </recommendedName>
    <alternativeName>
        <fullName evidence="14">Outer kinetochore protein DAM1</fullName>
    </alternativeName>
</protein>
<dbReference type="GO" id="GO:0042729">
    <property type="term" value="C:DASH complex"/>
    <property type="evidence" value="ECO:0007669"/>
    <property type="project" value="InterPro"/>
</dbReference>
<evidence type="ECO:0000256" key="10">
    <source>
        <dbReference type="ARBA" id="ARBA00022838"/>
    </source>
</evidence>
<evidence type="ECO:0000256" key="8">
    <source>
        <dbReference type="ARBA" id="ARBA00022701"/>
    </source>
</evidence>
<evidence type="ECO:0000256" key="12">
    <source>
        <dbReference type="ARBA" id="ARBA00023242"/>
    </source>
</evidence>
<evidence type="ECO:0000256" key="6">
    <source>
        <dbReference type="ARBA" id="ARBA00022454"/>
    </source>
</evidence>
<dbReference type="OrthoDB" id="5586015at2759"/>
<feature type="region of interest" description="Disordered" evidence="15">
    <location>
        <begin position="118"/>
        <end position="141"/>
    </location>
</feature>
<dbReference type="GO" id="GO:0044732">
    <property type="term" value="C:mitotic spindle pole body"/>
    <property type="evidence" value="ECO:0007669"/>
    <property type="project" value="TreeGrafter"/>
</dbReference>
<feature type="compositionally biased region" description="Low complexity" evidence="15">
    <location>
        <begin position="118"/>
        <end position="134"/>
    </location>
</feature>
<proteinExistence type="inferred from homology"/>
<evidence type="ECO:0000256" key="13">
    <source>
        <dbReference type="ARBA" id="ARBA00023328"/>
    </source>
</evidence>
<comment type="caution">
    <text evidence="16">The sequence shown here is derived from an EMBL/GenBank/DDBJ whole genome shotgun (WGS) entry which is preliminary data.</text>
</comment>
<dbReference type="Proteomes" id="UP000279259">
    <property type="component" value="Unassembled WGS sequence"/>
</dbReference>
<evidence type="ECO:0000256" key="15">
    <source>
        <dbReference type="SAM" id="MobiDB-lite"/>
    </source>
</evidence>
<evidence type="ECO:0000256" key="14">
    <source>
        <dbReference type="ARBA" id="ARBA00030453"/>
    </source>
</evidence>
<dbReference type="Pfam" id="PF08653">
    <property type="entry name" value="DASH_Dam1"/>
    <property type="match status" value="1"/>
</dbReference>
<keyword evidence="13" id="KW-0137">Centromere</keyword>
<keyword evidence="11" id="KW-0206">Cytoskeleton</keyword>